<evidence type="ECO:0000313" key="2">
    <source>
        <dbReference type="Proteomes" id="UP000509345"/>
    </source>
</evidence>
<dbReference type="Proteomes" id="UP000509345">
    <property type="component" value="Chromosome"/>
</dbReference>
<dbReference type="GeneID" id="87632741"/>
<accession>A0A7H8MP19</accession>
<protein>
    <submittedName>
        <fullName evidence="1">Uncharacterized protein</fullName>
    </submittedName>
</protein>
<name>A0A7H8MP19_STRMI</name>
<dbReference type="RefSeq" id="WP_176144028.1">
    <property type="nucleotide sequence ID" value="NZ_CP054926.1"/>
</dbReference>
<reference evidence="1 2" key="1">
    <citation type="submission" date="2020-06" db="EMBL/GenBank/DDBJ databases">
        <title>Genome mining for natural products.</title>
        <authorList>
            <person name="Zhang B."/>
            <person name="Shi J."/>
            <person name="Ge H."/>
        </authorList>
    </citation>
    <scope>NUCLEOTIDE SEQUENCE [LARGE SCALE GENOMIC DNA]</scope>
    <source>
        <strain evidence="1 2">NA06532</strain>
    </source>
</reference>
<gene>
    <name evidence="1" type="ORF">HUT09_16025</name>
</gene>
<dbReference type="AlphaFoldDB" id="A0A7H8MP19"/>
<proteinExistence type="predicted"/>
<organism evidence="1 2">
    <name type="scientific">Streptomyces microflavus</name>
    <name type="common">Streptomyces lipmanii</name>
    <dbReference type="NCBI Taxonomy" id="1919"/>
    <lineage>
        <taxon>Bacteria</taxon>
        <taxon>Bacillati</taxon>
        <taxon>Actinomycetota</taxon>
        <taxon>Actinomycetes</taxon>
        <taxon>Kitasatosporales</taxon>
        <taxon>Streptomycetaceae</taxon>
        <taxon>Streptomyces</taxon>
    </lineage>
</organism>
<sequence length="105" mass="11478">MVTEPPADPILREVRSDLPVKKPKGWPRFVHPTAHMAEALAARFDKLVPGLRGALRDAFLVSRGRLRRMSAAHGLLAGPMTFRPVAGHTDDTEILRLAGQTGHTP</sequence>
<evidence type="ECO:0000313" key="1">
    <source>
        <dbReference type="EMBL" id="QKW43923.1"/>
    </source>
</evidence>
<dbReference type="EMBL" id="CP054926">
    <property type="protein sequence ID" value="QKW43923.1"/>
    <property type="molecule type" value="Genomic_DNA"/>
</dbReference>